<keyword evidence="2" id="KW-1185">Reference proteome</keyword>
<name>A0A226GTD2_9FLAO</name>
<dbReference type="EMBL" id="MUGW01000054">
    <property type="protein sequence ID" value="OXA84954.1"/>
    <property type="molecule type" value="Genomic_DNA"/>
</dbReference>
<evidence type="ECO:0000313" key="1">
    <source>
        <dbReference type="EMBL" id="OXA84954.1"/>
    </source>
</evidence>
<gene>
    <name evidence="1" type="ORF">B0A66_20045</name>
</gene>
<organism evidence="1 2">
    <name type="scientific">Flavobacterium hercynium</name>
    <dbReference type="NCBI Taxonomy" id="387094"/>
    <lineage>
        <taxon>Bacteria</taxon>
        <taxon>Pseudomonadati</taxon>
        <taxon>Bacteroidota</taxon>
        <taxon>Flavobacteriia</taxon>
        <taxon>Flavobacteriales</taxon>
        <taxon>Flavobacteriaceae</taxon>
        <taxon>Flavobacterium</taxon>
    </lineage>
</organism>
<accession>A0A226GTD2</accession>
<evidence type="ECO:0000313" key="2">
    <source>
        <dbReference type="Proteomes" id="UP000198345"/>
    </source>
</evidence>
<comment type="caution">
    <text evidence="1">The sequence shown here is derived from an EMBL/GenBank/DDBJ whole genome shotgun (WGS) entry which is preliminary data.</text>
</comment>
<dbReference type="RefSeq" id="WP_089051634.1">
    <property type="nucleotide sequence ID" value="NZ_FXTV01000019.1"/>
</dbReference>
<sequence>MNWILNSNNLGRKLDDQKNQKIIFTQKRKFSGEVGEYIIILEKNNYKWVFTKYFEITDIEQDLIDDNYNKVTISLELKTSFKQHKLIEDYSYSLLRVNNFKAPQRHFNRIYSRIEDVEFDAIIKDKIYTNRTILGTILNALHPDHQKSFLQFLAIEEPTLLINKTDVDKALNYLYDYVRESIIEPIIYLKNSSELFNSVFENNALEKLGFTNDIEKSTEIKMLKPQIKLIEEYLEFLPLLNKSNRDTKINTIFENQKFIALFRNSRLPINLK</sequence>
<dbReference type="OrthoDB" id="672828at2"/>
<proteinExistence type="predicted"/>
<dbReference type="Proteomes" id="UP000198345">
    <property type="component" value="Unassembled WGS sequence"/>
</dbReference>
<reference evidence="1 2" key="1">
    <citation type="submission" date="2016-11" db="EMBL/GenBank/DDBJ databases">
        <title>Whole genomes of Flavobacteriaceae.</title>
        <authorList>
            <person name="Stine C."/>
            <person name="Li C."/>
            <person name="Tadesse D."/>
        </authorList>
    </citation>
    <scope>NUCLEOTIDE SEQUENCE [LARGE SCALE GENOMIC DNA]</scope>
    <source>
        <strain evidence="1 2">DSM 18292</strain>
    </source>
</reference>
<protein>
    <submittedName>
        <fullName evidence="1">Uncharacterized protein</fullName>
    </submittedName>
</protein>
<dbReference type="AlphaFoldDB" id="A0A226GTD2"/>